<dbReference type="Proteomes" id="UP000789366">
    <property type="component" value="Unassembled WGS sequence"/>
</dbReference>
<protein>
    <submittedName>
        <fullName evidence="1">10038_t:CDS:1</fullName>
    </submittedName>
</protein>
<sequence>IAGKRFTVVNHPSKVYGLPDAHECINRNLLLCLVLNINAKQKPDLMNPKHPFLDGYKISYEDLLSRILIACADIIYFDLKHLITLNAFTLASSSNANKCSWHIVYNYTHFVDYRDLRGFVKKVAERVKKLYLKFIDIDIYKSHFSLHLLELAKKDRVKRPAISSIKKGNRKLEDYLSRTFSSEKPERKEKFQPIEDETALSVGASLVIAKYRWLEVSSIKKRFVNFQIKSYKACSICEIKHEKDQLYEFLQSNRCFILKYYWQKQYKPDYKGLVFEKVTEISAKPKREIVKRIADVISNPCLLVELSEMVINIEKLKDAFEAYPNFLSTEKITTLIHSSLET</sequence>
<dbReference type="EMBL" id="CAJVPW010003293">
    <property type="protein sequence ID" value="CAG8522081.1"/>
    <property type="molecule type" value="Genomic_DNA"/>
</dbReference>
<keyword evidence="2" id="KW-1185">Reference proteome</keyword>
<name>A0ACA9LC94_9GLOM</name>
<proteinExistence type="predicted"/>
<organism evidence="1 2">
    <name type="scientific">Cetraspora pellucida</name>
    <dbReference type="NCBI Taxonomy" id="1433469"/>
    <lineage>
        <taxon>Eukaryota</taxon>
        <taxon>Fungi</taxon>
        <taxon>Fungi incertae sedis</taxon>
        <taxon>Mucoromycota</taxon>
        <taxon>Glomeromycotina</taxon>
        <taxon>Glomeromycetes</taxon>
        <taxon>Diversisporales</taxon>
        <taxon>Gigasporaceae</taxon>
        <taxon>Cetraspora</taxon>
    </lineage>
</organism>
<reference evidence="1" key="1">
    <citation type="submission" date="2021-06" db="EMBL/GenBank/DDBJ databases">
        <authorList>
            <person name="Kallberg Y."/>
            <person name="Tangrot J."/>
            <person name="Rosling A."/>
        </authorList>
    </citation>
    <scope>NUCLEOTIDE SEQUENCE</scope>
    <source>
        <strain evidence="1">28 12/20/2015</strain>
    </source>
</reference>
<evidence type="ECO:0000313" key="1">
    <source>
        <dbReference type="EMBL" id="CAG8522081.1"/>
    </source>
</evidence>
<accession>A0ACA9LC94</accession>
<feature type="non-terminal residue" evidence="1">
    <location>
        <position position="1"/>
    </location>
</feature>
<evidence type="ECO:0000313" key="2">
    <source>
        <dbReference type="Proteomes" id="UP000789366"/>
    </source>
</evidence>
<comment type="caution">
    <text evidence="1">The sequence shown here is derived from an EMBL/GenBank/DDBJ whole genome shotgun (WGS) entry which is preliminary data.</text>
</comment>
<gene>
    <name evidence="1" type="ORF">SPELUC_LOCUS3981</name>
</gene>